<evidence type="ECO:0000256" key="5">
    <source>
        <dbReference type="ARBA" id="ARBA00022793"/>
    </source>
</evidence>
<keyword evidence="13" id="KW-1185">Reference proteome</keyword>
<name>A0A2T7A1T1_TUBBO</name>
<dbReference type="FunFam" id="3.20.20.70:FF:000114">
    <property type="entry name" value="Decarboxylase,orotidine phosphate"/>
    <property type="match status" value="1"/>
</dbReference>
<dbReference type="PANTHER" id="PTHR19278">
    <property type="entry name" value="OROTATE PHOSPHORIBOSYLTRANSFERASE"/>
    <property type="match status" value="1"/>
</dbReference>
<dbReference type="GO" id="GO:0004588">
    <property type="term" value="F:orotate phosphoribosyltransferase activity"/>
    <property type="evidence" value="ECO:0007669"/>
    <property type="project" value="TreeGrafter"/>
</dbReference>
<evidence type="ECO:0000313" key="13">
    <source>
        <dbReference type="Proteomes" id="UP000244722"/>
    </source>
</evidence>
<feature type="binding site" evidence="9">
    <location>
        <position position="63"/>
    </location>
    <ligand>
        <name>substrate</name>
    </ligand>
</feature>
<evidence type="ECO:0000256" key="10">
    <source>
        <dbReference type="RuleBase" id="RU000512"/>
    </source>
</evidence>
<feature type="active site" description="For OMPdecase activity" evidence="8">
    <location>
        <position position="101"/>
    </location>
</feature>
<dbReference type="AlphaFoldDB" id="A0A2T7A1T1"/>
<dbReference type="InterPro" id="IPR018089">
    <property type="entry name" value="OMPdecase_AS"/>
</dbReference>
<feature type="binding site" evidence="9">
    <location>
        <position position="233"/>
    </location>
    <ligand>
        <name>substrate</name>
    </ligand>
</feature>
<comment type="pathway">
    <text evidence="1 10">Pyrimidine metabolism; UMP biosynthesis via de novo pathway; UMP from orotate: step 2/2.</text>
</comment>
<dbReference type="NCBIfam" id="TIGR01740">
    <property type="entry name" value="pyrF"/>
    <property type="match status" value="1"/>
</dbReference>
<dbReference type="EC" id="4.1.1.23" evidence="3 10"/>
<keyword evidence="7 10" id="KW-0456">Lyase</keyword>
<dbReference type="STRING" id="42251.A0A2T7A1T1"/>
<dbReference type="Pfam" id="PF00215">
    <property type="entry name" value="OMPdecase"/>
    <property type="match status" value="1"/>
</dbReference>
<feature type="domain" description="Orotidine 5'-phosphate decarboxylase" evidence="11">
    <location>
        <begin position="35"/>
        <end position="269"/>
    </location>
</feature>
<evidence type="ECO:0000256" key="6">
    <source>
        <dbReference type="ARBA" id="ARBA00022975"/>
    </source>
</evidence>
<dbReference type="GO" id="GO:0004590">
    <property type="term" value="F:orotidine-5'-phosphate decarboxylase activity"/>
    <property type="evidence" value="ECO:0007669"/>
    <property type="project" value="UniProtKB-EC"/>
</dbReference>
<dbReference type="PANTHER" id="PTHR19278:SF9">
    <property type="entry name" value="URIDINE 5'-MONOPHOSPHATE SYNTHASE"/>
    <property type="match status" value="1"/>
</dbReference>
<feature type="active site" description="For OMPdecase activity" evidence="8">
    <location>
        <position position="103"/>
    </location>
</feature>
<dbReference type="InterPro" id="IPR014732">
    <property type="entry name" value="OMPdecase"/>
</dbReference>
<evidence type="ECO:0000256" key="1">
    <source>
        <dbReference type="ARBA" id="ARBA00004861"/>
    </source>
</evidence>
<dbReference type="SUPFAM" id="SSF51366">
    <property type="entry name" value="Ribulose-phoshate binding barrel"/>
    <property type="match status" value="1"/>
</dbReference>
<dbReference type="Proteomes" id="UP000244722">
    <property type="component" value="Unassembled WGS sequence"/>
</dbReference>
<dbReference type="EMBL" id="NESQ01000041">
    <property type="protein sequence ID" value="PUU81702.1"/>
    <property type="molecule type" value="Genomic_DNA"/>
</dbReference>
<feature type="binding site" evidence="9">
    <location>
        <position position="254"/>
    </location>
    <ligand>
        <name>substrate</name>
    </ligand>
</feature>
<organism evidence="12 13">
    <name type="scientific">Tuber borchii</name>
    <name type="common">White truffle</name>
    <dbReference type="NCBI Taxonomy" id="42251"/>
    <lineage>
        <taxon>Eukaryota</taxon>
        <taxon>Fungi</taxon>
        <taxon>Dikarya</taxon>
        <taxon>Ascomycota</taxon>
        <taxon>Pezizomycotina</taxon>
        <taxon>Pezizomycetes</taxon>
        <taxon>Pezizales</taxon>
        <taxon>Tuberaceae</taxon>
        <taxon>Tuber</taxon>
    </lineage>
</organism>
<evidence type="ECO:0000256" key="4">
    <source>
        <dbReference type="ARBA" id="ARBA00021923"/>
    </source>
</evidence>
<evidence type="ECO:0000256" key="9">
    <source>
        <dbReference type="PIRSR" id="PIRSR614732-2"/>
    </source>
</evidence>
<evidence type="ECO:0000256" key="2">
    <source>
        <dbReference type="ARBA" id="ARBA00011018"/>
    </source>
</evidence>
<keyword evidence="5 10" id="KW-0210">Decarboxylase</keyword>
<evidence type="ECO:0000313" key="12">
    <source>
        <dbReference type="EMBL" id="PUU81702.1"/>
    </source>
</evidence>
<accession>A0A2T7A1T1</accession>
<gene>
    <name evidence="12" type="ORF">B9Z19DRAFT_1076471</name>
</gene>
<comment type="similarity">
    <text evidence="2 10">Belongs to the OMP decarboxylase family.</text>
</comment>
<feature type="binding site" evidence="9">
    <location>
        <position position="253"/>
    </location>
    <ligand>
        <name>substrate</name>
    </ligand>
</feature>
<dbReference type="InterPro" id="IPR013785">
    <property type="entry name" value="Aldolase_TIM"/>
</dbReference>
<dbReference type="OrthoDB" id="10263753at2759"/>
<evidence type="ECO:0000259" key="11">
    <source>
        <dbReference type="SMART" id="SM00934"/>
    </source>
</evidence>
<keyword evidence="6 10" id="KW-0665">Pyrimidine biosynthesis</keyword>
<dbReference type="InterPro" id="IPR011060">
    <property type="entry name" value="RibuloseP-bd_barrel"/>
</dbReference>
<dbReference type="CDD" id="cd04725">
    <property type="entry name" value="OMP_decarboxylase_like"/>
    <property type="match status" value="1"/>
</dbReference>
<comment type="caution">
    <text evidence="12">The sequence shown here is derived from an EMBL/GenBank/DDBJ whole genome shotgun (WGS) entry which is preliminary data.</text>
</comment>
<proteinExistence type="inferred from homology"/>
<dbReference type="GO" id="GO:0044205">
    <property type="term" value="P:'de novo' UMP biosynthetic process"/>
    <property type="evidence" value="ECO:0007669"/>
    <property type="project" value="UniProtKB-UniPathway"/>
</dbReference>
<reference evidence="12 13" key="1">
    <citation type="submission" date="2017-04" db="EMBL/GenBank/DDBJ databases">
        <title>Draft genome sequence of Tuber borchii Vittad., a whitish edible truffle.</title>
        <authorList>
            <consortium name="DOE Joint Genome Institute"/>
            <person name="Murat C."/>
            <person name="Kuo A."/>
            <person name="Barry K.W."/>
            <person name="Clum A."/>
            <person name="Dockter R.B."/>
            <person name="Fauchery L."/>
            <person name="Iotti M."/>
            <person name="Kohler A."/>
            <person name="Labutti K."/>
            <person name="Lindquist E.A."/>
            <person name="Lipzen A."/>
            <person name="Ohm R.A."/>
            <person name="Wang M."/>
            <person name="Grigoriev I.V."/>
            <person name="Zambonelli A."/>
            <person name="Martin F.M."/>
        </authorList>
    </citation>
    <scope>NUCLEOTIDE SEQUENCE [LARGE SCALE GENOMIC DNA]</scope>
    <source>
        <strain evidence="12 13">Tbo3840</strain>
    </source>
</reference>
<feature type="active site" description="For OMPdecase activity" evidence="8">
    <location>
        <position position="106"/>
    </location>
</feature>
<evidence type="ECO:0000256" key="8">
    <source>
        <dbReference type="PIRSR" id="PIRSR614732-1"/>
    </source>
</evidence>
<protein>
    <recommendedName>
        <fullName evidence="4 10">Orotidine 5'-phosphate decarboxylase</fullName>
        <ecNumber evidence="3 10">4.1.1.23</ecNumber>
    </recommendedName>
</protein>
<dbReference type="InterPro" id="IPR001754">
    <property type="entry name" value="OMPdeCOase_dom"/>
</dbReference>
<dbReference type="Gene3D" id="3.20.20.70">
    <property type="entry name" value="Aldolase class I"/>
    <property type="match status" value="1"/>
</dbReference>
<dbReference type="PROSITE" id="PS00156">
    <property type="entry name" value="OMPDECASE"/>
    <property type="match status" value="1"/>
</dbReference>
<sequence>MPSSTSTLTYESRSQTHPTAAGRKLLQIISQKRTNLCLSIDHTDPDKILTLVQKLGPKICLLKTHIDIISFSSTTTSTTIKSFTTKLQALAQEHTFMIFEDRKFADIGSTVQHQYRGGVYEIASWADITNAHSIPGPGIIRGLKEVADGIGEPRGLLLLAEMSSKGNLGGGEYQERTLAMARNKEWRGFVMGFIAMKEVGGGSGNDGEGGEEEDFIVMTPGVGLQVGGDGLGQQYRTPEEVVGRDGCDVVIVGRGIVGADDPVAVAEVYRERSWEAYEGRVKNG</sequence>
<feature type="binding site" evidence="9">
    <location>
        <position position="163"/>
    </location>
    <ligand>
        <name>substrate</name>
    </ligand>
</feature>
<feature type="binding site" evidence="9">
    <location>
        <position position="41"/>
    </location>
    <ligand>
        <name>substrate</name>
    </ligand>
</feature>
<evidence type="ECO:0000256" key="3">
    <source>
        <dbReference type="ARBA" id="ARBA00012321"/>
    </source>
</evidence>
<evidence type="ECO:0000256" key="7">
    <source>
        <dbReference type="ARBA" id="ARBA00023239"/>
    </source>
</evidence>
<dbReference type="UniPathway" id="UPA00070">
    <property type="reaction ID" value="UER00120"/>
</dbReference>
<dbReference type="SMART" id="SM00934">
    <property type="entry name" value="OMPdecase"/>
    <property type="match status" value="1"/>
</dbReference>
<comment type="catalytic activity">
    <reaction evidence="10">
        <text>orotidine 5'-phosphate + H(+) = UMP + CO2</text>
        <dbReference type="Rhea" id="RHEA:11596"/>
        <dbReference type="ChEBI" id="CHEBI:15378"/>
        <dbReference type="ChEBI" id="CHEBI:16526"/>
        <dbReference type="ChEBI" id="CHEBI:57538"/>
        <dbReference type="ChEBI" id="CHEBI:57865"/>
        <dbReference type="EC" id="4.1.1.23"/>
    </reaction>
</comment>
<dbReference type="GO" id="GO:0006207">
    <property type="term" value="P:'de novo' pyrimidine nucleobase biosynthetic process"/>
    <property type="evidence" value="ECO:0007669"/>
    <property type="project" value="InterPro"/>
</dbReference>